<evidence type="ECO:0008006" key="3">
    <source>
        <dbReference type="Google" id="ProtNLM"/>
    </source>
</evidence>
<dbReference type="HOGENOM" id="CLU_162538_4_2_6"/>
<organism evidence="1 2">
    <name type="scientific">Shewanella amazonensis (strain ATCC BAA-1098 / SB2B)</name>
    <dbReference type="NCBI Taxonomy" id="326297"/>
    <lineage>
        <taxon>Bacteria</taxon>
        <taxon>Pseudomonadati</taxon>
        <taxon>Pseudomonadota</taxon>
        <taxon>Gammaproteobacteria</taxon>
        <taxon>Alteromonadales</taxon>
        <taxon>Shewanellaceae</taxon>
        <taxon>Shewanella</taxon>
    </lineage>
</organism>
<dbReference type="Proteomes" id="UP000009175">
    <property type="component" value="Chromosome"/>
</dbReference>
<dbReference type="PANTHER" id="PTHR35175">
    <property type="entry name" value="DUF1289 DOMAIN-CONTAINING PROTEIN"/>
    <property type="match status" value="1"/>
</dbReference>
<keyword evidence="2" id="KW-1185">Reference proteome</keyword>
<dbReference type="Pfam" id="PF06945">
    <property type="entry name" value="DUF1289"/>
    <property type="match status" value="1"/>
</dbReference>
<dbReference type="RefSeq" id="WP_011760215.1">
    <property type="nucleotide sequence ID" value="NC_008700.1"/>
</dbReference>
<evidence type="ECO:0000313" key="1">
    <source>
        <dbReference type="EMBL" id="ABM00308.1"/>
    </source>
</evidence>
<dbReference type="InterPro" id="IPR010710">
    <property type="entry name" value="DUF1289"/>
</dbReference>
<dbReference type="STRING" id="326297.Sama_2102"/>
<name>A1S7F1_SHEAM</name>
<dbReference type="EMBL" id="CP000507">
    <property type="protein sequence ID" value="ABM00308.1"/>
    <property type="molecule type" value="Genomic_DNA"/>
</dbReference>
<dbReference type="AlphaFoldDB" id="A1S7F1"/>
<proteinExistence type="predicted"/>
<reference evidence="1 2" key="1">
    <citation type="submission" date="2006-12" db="EMBL/GenBank/DDBJ databases">
        <title>Complete sequence of Shewanella amazonensis SB2B.</title>
        <authorList>
            <consortium name="US DOE Joint Genome Institute"/>
            <person name="Copeland A."/>
            <person name="Lucas S."/>
            <person name="Lapidus A."/>
            <person name="Barry K."/>
            <person name="Detter J.C."/>
            <person name="Glavina del Rio T."/>
            <person name="Hammon N."/>
            <person name="Israni S."/>
            <person name="Dalin E."/>
            <person name="Tice H."/>
            <person name="Pitluck S."/>
            <person name="Munk A.C."/>
            <person name="Brettin T."/>
            <person name="Bruce D."/>
            <person name="Han C."/>
            <person name="Tapia R."/>
            <person name="Gilna P."/>
            <person name="Schmutz J."/>
            <person name="Larimer F."/>
            <person name="Land M."/>
            <person name="Hauser L."/>
            <person name="Kyrpides N."/>
            <person name="Mikhailova N."/>
            <person name="Fredrickson J."/>
            <person name="Richardson P."/>
        </authorList>
    </citation>
    <scope>NUCLEOTIDE SEQUENCE [LARGE SCALE GENOMIC DNA]</scope>
    <source>
        <strain evidence="2">ATCC BAA-1098 / SB2B</strain>
    </source>
</reference>
<dbReference type="OrthoDB" id="9811423at2"/>
<accession>A1S7F1</accession>
<dbReference type="eggNOG" id="COG3313">
    <property type="taxonomic scope" value="Bacteria"/>
</dbReference>
<protein>
    <recommendedName>
        <fullName evidence="3">Fe-S protein</fullName>
    </recommendedName>
</protein>
<dbReference type="KEGG" id="saz:Sama_2102"/>
<evidence type="ECO:0000313" key="2">
    <source>
        <dbReference type="Proteomes" id="UP000009175"/>
    </source>
</evidence>
<dbReference type="PANTHER" id="PTHR35175:SF2">
    <property type="entry name" value="DUF1289 DOMAIN-CONTAINING PROTEIN"/>
    <property type="match status" value="1"/>
</dbReference>
<gene>
    <name evidence="1" type="ordered locus">Sama_2102</name>
</gene>
<sequence>MDKLPSPCVRNCCLTNEDICMGCGRSYQEILDWHQANTHRQQLILEKAKVRLEEMAEMRGQPLR</sequence>